<dbReference type="EMBL" id="BJYT01000005">
    <property type="protein sequence ID" value="GEO09029.1"/>
    <property type="molecule type" value="Genomic_DNA"/>
</dbReference>
<evidence type="ECO:0000313" key="1">
    <source>
        <dbReference type="EMBL" id="GEO09029.1"/>
    </source>
</evidence>
<organism evidence="1 2">
    <name type="scientific">Segetibacter aerophilus</name>
    <dbReference type="NCBI Taxonomy" id="670293"/>
    <lineage>
        <taxon>Bacteria</taxon>
        <taxon>Pseudomonadati</taxon>
        <taxon>Bacteroidota</taxon>
        <taxon>Chitinophagia</taxon>
        <taxon>Chitinophagales</taxon>
        <taxon>Chitinophagaceae</taxon>
        <taxon>Segetibacter</taxon>
    </lineage>
</organism>
<accession>A0A512BAQ1</accession>
<dbReference type="Proteomes" id="UP000321513">
    <property type="component" value="Unassembled WGS sequence"/>
</dbReference>
<protein>
    <submittedName>
        <fullName evidence="1">Uncharacterized protein</fullName>
    </submittedName>
</protein>
<name>A0A512BAQ1_9BACT</name>
<dbReference type="AlphaFoldDB" id="A0A512BAQ1"/>
<proteinExistence type="predicted"/>
<gene>
    <name evidence="1" type="ORF">SAE01_15250</name>
</gene>
<keyword evidence="2" id="KW-1185">Reference proteome</keyword>
<comment type="caution">
    <text evidence="1">The sequence shown here is derived from an EMBL/GenBank/DDBJ whole genome shotgun (WGS) entry which is preliminary data.</text>
</comment>
<reference evidence="1 2" key="1">
    <citation type="submission" date="2019-07" db="EMBL/GenBank/DDBJ databases">
        <title>Whole genome shotgun sequence of Segetibacter aerophilus NBRC 106135.</title>
        <authorList>
            <person name="Hosoyama A."/>
            <person name="Uohara A."/>
            <person name="Ohji S."/>
            <person name="Ichikawa N."/>
        </authorList>
    </citation>
    <scope>NUCLEOTIDE SEQUENCE [LARGE SCALE GENOMIC DNA]</scope>
    <source>
        <strain evidence="1 2">NBRC 106135</strain>
    </source>
</reference>
<sequence length="137" mass="16080">MAQPKIGGTFRGRVYNGGGAHYVRPRVTVIAPVVPYYGYGLGLGYNRFGYGYSPFNDPFYYQRNDFRRDSKPTQLDLQLEEIDNEYDYKISSVKDDKTLSKDERKQKVRDLKHEKDQEIIEAKKNYYKAEDDKKDTE</sequence>
<evidence type="ECO:0000313" key="2">
    <source>
        <dbReference type="Proteomes" id="UP000321513"/>
    </source>
</evidence>